<evidence type="ECO:0000256" key="2">
    <source>
        <dbReference type="RuleBase" id="RU000411"/>
    </source>
</evidence>
<dbReference type="InterPro" id="IPR036186">
    <property type="entry name" value="Serpin_sf"/>
</dbReference>
<dbReference type="InterPro" id="IPR023796">
    <property type="entry name" value="Serpin_dom"/>
</dbReference>
<keyword evidence="4" id="KW-1185">Reference proteome</keyword>
<organism evidence="4 5">
    <name type="scientific">Romanomermis culicivorax</name>
    <name type="common">Nematode worm</name>
    <dbReference type="NCBI Taxonomy" id="13658"/>
    <lineage>
        <taxon>Eukaryota</taxon>
        <taxon>Metazoa</taxon>
        <taxon>Ecdysozoa</taxon>
        <taxon>Nematoda</taxon>
        <taxon>Enoplea</taxon>
        <taxon>Dorylaimia</taxon>
        <taxon>Mermithida</taxon>
        <taxon>Mermithoidea</taxon>
        <taxon>Mermithidae</taxon>
        <taxon>Romanomermis</taxon>
    </lineage>
</organism>
<dbReference type="CDD" id="cd00172">
    <property type="entry name" value="serpin"/>
    <property type="match status" value="1"/>
</dbReference>
<dbReference type="OMA" id="YGDINTY"/>
<dbReference type="Pfam" id="PF00079">
    <property type="entry name" value="Serpin"/>
    <property type="match status" value="1"/>
</dbReference>
<dbReference type="SMART" id="SM00093">
    <property type="entry name" value="SERPIN"/>
    <property type="match status" value="1"/>
</dbReference>
<dbReference type="Gene3D" id="2.30.39.10">
    <property type="entry name" value="Alpha-1-antitrypsin, domain 1"/>
    <property type="match status" value="1"/>
</dbReference>
<dbReference type="Gene3D" id="3.30.497.10">
    <property type="entry name" value="Antithrombin, subunit I, domain 2"/>
    <property type="match status" value="1"/>
</dbReference>
<evidence type="ECO:0000259" key="3">
    <source>
        <dbReference type="SMART" id="SM00093"/>
    </source>
</evidence>
<proteinExistence type="inferred from homology"/>
<reference evidence="5" key="1">
    <citation type="submission" date="2022-11" db="UniProtKB">
        <authorList>
            <consortium name="WormBaseParasite"/>
        </authorList>
    </citation>
    <scope>IDENTIFICATION</scope>
</reference>
<protein>
    <submittedName>
        <fullName evidence="5">Serpin domain-containing protein</fullName>
    </submittedName>
</protein>
<evidence type="ECO:0000313" key="4">
    <source>
        <dbReference type="Proteomes" id="UP000887565"/>
    </source>
</evidence>
<evidence type="ECO:0000313" key="5">
    <source>
        <dbReference type="WBParaSite" id="nRc.2.0.1.t25351-RA"/>
    </source>
</evidence>
<feature type="domain" description="Serpin" evidence="3">
    <location>
        <begin position="1"/>
        <end position="275"/>
    </location>
</feature>
<name>A0A915JFS9_ROMCU</name>
<accession>A0A915JFS9</accession>
<dbReference type="InterPro" id="IPR042178">
    <property type="entry name" value="Serpin_sf_1"/>
</dbReference>
<dbReference type="GO" id="GO:0004867">
    <property type="term" value="F:serine-type endopeptidase inhibitor activity"/>
    <property type="evidence" value="ECO:0007669"/>
    <property type="project" value="InterPro"/>
</dbReference>
<dbReference type="PANTHER" id="PTHR11461:SF211">
    <property type="entry name" value="GH10112P-RELATED"/>
    <property type="match status" value="1"/>
</dbReference>
<dbReference type="SUPFAM" id="SSF56574">
    <property type="entry name" value="Serpins"/>
    <property type="match status" value="1"/>
</dbReference>
<dbReference type="InterPro" id="IPR042185">
    <property type="entry name" value="Serpin_sf_2"/>
</dbReference>
<dbReference type="PANTHER" id="PTHR11461">
    <property type="entry name" value="SERINE PROTEASE INHIBITOR, SERPIN"/>
    <property type="match status" value="1"/>
</dbReference>
<evidence type="ECO:0000256" key="1">
    <source>
        <dbReference type="ARBA" id="ARBA00009500"/>
    </source>
</evidence>
<dbReference type="WBParaSite" id="nRc.2.0.1.t25351-RA">
    <property type="protein sequence ID" value="nRc.2.0.1.t25351-RA"/>
    <property type="gene ID" value="nRc.2.0.1.g25351"/>
</dbReference>
<dbReference type="Proteomes" id="UP000887565">
    <property type="component" value="Unplaced"/>
</dbReference>
<dbReference type="GO" id="GO:0005615">
    <property type="term" value="C:extracellular space"/>
    <property type="evidence" value="ECO:0007669"/>
    <property type="project" value="InterPro"/>
</dbReference>
<dbReference type="AlphaFoldDB" id="A0A915JFS9"/>
<sequence length="276" mass="31735">MQMNFTVDGNKAATNINNIVAKTTENKIQDLIPYGSLNAHTAMVLVNALYLKADFEKEFKQIFGGKFYDSKNQSHDVEFLQDQFENLPFYQNDYVKMIRLPFVDKRIHLYVATRRNLSSNMEAKIDVSDVIHLAFSKNVKFGDKNVDVRLPKFVMSFTAKEMVRHFQSLNVTDLFDESRANFRGLFEKSRQRVAVSNIRHKAYIEVLLSIQVSESGVEAAAASSLELDFRFGGDDVETDATFYADHQFFFFITLEHKIRKSKFKSIVFAGQYSTPP</sequence>
<comment type="similarity">
    <text evidence="1 2">Belongs to the serpin family.</text>
</comment>
<dbReference type="InterPro" id="IPR000215">
    <property type="entry name" value="Serpin_fam"/>
</dbReference>